<dbReference type="InterPro" id="IPR011701">
    <property type="entry name" value="MFS"/>
</dbReference>
<evidence type="ECO:0000256" key="5">
    <source>
        <dbReference type="ARBA" id="ARBA00023136"/>
    </source>
</evidence>
<keyword evidence="2" id="KW-0813">Transport</keyword>
<gene>
    <name evidence="8" type="ORF">MNR06_09815</name>
</gene>
<dbReference type="Pfam" id="PF07690">
    <property type="entry name" value="MFS_1"/>
    <property type="match status" value="1"/>
</dbReference>
<feature type="transmembrane region" description="Helical" evidence="6">
    <location>
        <begin position="172"/>
        <end position="191"/>
    </location>
</feature>
<keyword evidence="4 6" id="KW-1133">Transmembrane helix</keyword>
<dbReference type="InterPro" id="IPR001958">
    <property type="entry name" value="Tet-R_TetA/multi-R_MdtG-like"/>
</dbReference>
<dbReference type="SUPFAM" id="SSF103473">
    <property type="entry name" value="MFS general substrate transporter"/>
    <property type="match status" value="1"/>
</dbReference>
<feature type="transmembrane region" description="Helical" evidence="6">
    <location>
        <begin position="212"/>
        <end position="236"/>
    </location>
</feature>
<reference evidence="8" key="1">
    <citation type="submission" date="2022-03" db="EMBL/GenBank/DDBJ databases">
        <title>Genome Identification and Characterization of new species Bdellovibrio reynosense LBG001 sp. nov. from a Mexico soil sample.</title>
        <authorList>
            <person name="Camilli A."/>
            <person name="Ajao Y."/>
            <person name="Guo X."/>
        </authorList>
    </citation>
    <scope>NUCLEOTIDE SEQUENCE</scope>
    <source>
        <strain evidence="8">LBG001</strain>
    </source>
</reference>
<dbReference type="RefSeq" id="WP_243535534.1">
    <property type="nucleotide sequence ID" value="NZ_CP093442.1"/>
</dbReference>
<protein>
    <submittedName>
        <fullName evidence="8">MFS transporter</fullName>
    </submittedName>
</protein>
<dbReference type="PROSITE" id="PS50850">
    <property type="entry name" value="MFS"/>
    <property type="match status" value="1"/>
</dbReference>
<keyword evidence="5 6" id="KW-0472">Membrane</keyword>
<dbReference type="EMBL" id="CP093442">
    <property type="protein sequence ID" value="UOE99995.1"/>
    <property type="molecule type" value="Genomic_DNA"/>
</dbReference>
<keyword evidence="9" id="KW-1185">Reference proteome</keyword>
<accession>A0ABY4C8P2</accession>
<evidence type="ECO:0000256" key="6">
    <source>
        <dbReference type="SAM" id="Phobius"/>
    </source>
</evidence>
<dbReference type="InterPro" id="IPR036259">
    <property type="entry name" value="MFS_trans_sf"/>
</dbReference>
<evidence type="ECO:0000313" key="9">
    <source>
        <dbReference type="Proteomes" id="UP000830116"/>
    </source>
</evidence>
<evidence type="ECO:0000256" key="1">
    <source>
        <dbReference type="ARBA" id="ARBA00004141"/>
    </source>
</evidence>
<feature type="transmembrane region" description="Helical" evidence="6">
    <location>
        <begin position="75"/>
        <end position="93"/>
    </location>
</feature>
<evidence type="ECO:0000256" key="4">
    <source>
        <dbReference type="ARBA" id="ARBA00022989"/>
    </source>
</evidence>
<dbReference type="PANTHER" id="PTHR23504">
    <property type="entry name" value="MAJOR FACILITATOR SUPERFAMILY DOMAIN-CONTAINING PROTEIN 10"/>
    <property type="match status" value="1"/>
</dbReference>
<evidence type="ECO:0000256" key="3">
    <source>
        <dbReference type="ARBA" id="ARBA00022692"/>
    </source>
</evidence>
<feature type="domain" description="Major facilitator superfamily (MFS) profile" evidence="7">
    <location>
        <begin position="9"/>
        <end position="399"/>
    </location>
</feature>
<feature type="transmembrane region" description="Helical" evidence="6">
    <location>
        <begin position="287"/>
        <end position="306"/>
    </location>
</feature>
<name>A0ABY4C8P2_9BACT</name>
<organism evidence="8 9">
    <name type="scientific">Bdellovibrio reynosensis</name>
    <dbReference type="NCBI Taxonomy" id="2835041"/>
    <lineage>
        <taxon>Bacteria</taxon>
        <taxon>Pseudomonadati</taxon>
        <taxon>Bdellovibrionota</taxon>
        <taxon>Bdellovibrionia</taxon>
        <taxon>Bdellovibrionales</taxon>
        <taxon>Pseudobdellovibrionaceae</taxon>
        <taxon>Bdellovibrio</taxon>
    </lineage>
</organism>
<dbReference type="PANTHER" id="PTHR23504:SF15">
    <property type="entry name" value="MAJOR FACILITATOR SUPERFAMILY (MFS) PROFILE DOMAIN-CONTAINING PROTEIN"/>
    <property type="match status" value="1"/>
</dbReference>
<proteinExistence type="predicted"/>
<evidence type="ECO:0000313" key="8">
    <source>
        <dbReference type="EMBL" id="UOE99995.1"/>
    </source>
</evidence>
<feature type="transmembrane region" description="Helical" evidence="6">
    <location>
        <begin position="256"/>
        <end position="275"/>
    </location>
</feature>
<dbReference type="PRINTS" id="PR01035">
    <property type="entry name" value="TCRTETA"/>
</dbReference>
<feature type="transmembrane region" description="Helical" evidence="6">
    <location>
        <begin position="377"/>
        <end position="395"/>
    </location>
</feature>
<dbReference type="Gene3D" id="1.20.1250.20">
    <property type="entry name" value="MFS general substrate transporter like domains"/>
    <property type="match status" value="1"/>
</dbReference>
<dbReference type="InterPro" id="IPR020846">
    <property type="entry name" value="MFS_dom"/>
</dbReference>
<sequence length="409" mass="44090">MTSTSNKSRLAIIFFTVFLYLVGFGVVIPIIPLLSRNFGATALQTGLLLSVYSLMQFLFSPFWGRLSDRVGRRPILLFCLVGEAISYIIFAQARTLEWLFIARILAGFFGASLSTASAYISDITPKHERSKGMALIGAAFGLGFVFGPALGGGLAVWGHAINAEPHFDTSFAAYWVAGLCLANFLFGLKFLTESLTEKSESAEKKKRFSVMWHYLNVKTVGTLMSVFLLTSLAMSSMEATLILFMGEKFGWDIKQVSFGFAYIGIIIVFTQGFLVRRLLPKWGERKVLRLGLALFAAGLTCIAVSVNIPMMALAMTLLSLGNGLSNPSILGSISLLSDSKEQGAAMGVTQSMASLGRIIGPAIGGALYGYVAMTAPFWVSGLLAAAGLALVINIYNHIPEHGRAEQNGV</sequence>
<feature type="transmembrane region" description="Helical" evidence="6">
    <location>
        <begin position="12"/>
        <end position="35"/>
    </location>
</feature>
<evidence type="ECO:0000259" key="7">
    <source>
        <dbReference type="PROSITE" id="PS50850"/>
    </source>
</evidence>
<dbReference type="Proteomes" id="UP000830116">
    <property type="component" value="Chromosome"/>
</dbReference>
<keyword evidence="3 6" id="KW-0812">Transmembrane</keyword>
<feature type="transmembrane region" description="Helical" evidence="6">
    <location>
        <begin position="41"/>
        <end position="63"/>
    </location>
</feature>
<feature type="transmembrane region" description="Helical" evidence="6">
    <location>
        <begin position="99"/>
        <end position="120"/>
    </location>
</feature>
<comment type="subcellular location">
    <subcellularLocation>
        <location evidence="1">Membrane</location>
        <topology evidence="1">Multi-pass membrane protein</topology>
    </subcellularLocation>
</comment>
<feature type="transmembrane region" description="Helical" evidence="6">
    <location>
        <begin position="132"/>
        <end position="160"/>
    </location>
</feature>
<evidence type="ECO:0000256" key="2">
    <source>
        <dbReference type="ARBA" id="ARBA00022448"/>
    </source>
</evidence>